<comment type="catalytic activity">
    <reaction evidence="6">
        <text>2-hydroxyoctanoate + O2 = 2-oxooctanoate + H2O2</text>
        <dbReference type="Rhea" id="RHEA:67940"/>
        <dbReference type="ChEBI" id="CHEBI:15379"/>
        <dbReference type="ChEBI" id="CHEBI:16240"/>
        <dbReference type="ChEBI" id="CHEBI:133514"/>
        <dbReference type="ChEBI" id="CHEBI:176689"/>
    </reaction>
    <physiologicalReaction direction="left-to-right" evidence="6">
        <dbReference type="Rhea" id="RHEA:67941"/>
    </physiologicalReaction>
</comment>
<dbReference type="PANTHER" id="PTHR10578">
    <property type="entry name" value="S -2-HYDROXY-ACID OXIDASE-RELATED"/>
    <property type="match status" value="1"/>
</dbReference>
<dbReference type="PROSITE" id="PS51349">
    <property type="entry name" value="FMN_HYDROXY_ACID_DH_2"/>
    <property type="match status" value="1"/>
</dbReference>
<dbReference type="EMBL" id="JAPWTK010000007">
    <property type="protein sequence ID" value="KAJ8960748.1"/>
    <property type="molecule type" value="Genomic_DNA"/>
</dbReference>
<evidence type="ECO:0000256" key="3">
    <source>
        <dbReference type="ARBA" id="ARBA00023002"/>
    </source>
</evidence>
<dbReference type="GO" id="GO:0001561">
    <property type="term" value="P:fatty acid alpha-oxidation"/>
    <property type="evidence" value="ECO:0007669"/>
    <property type="project" value="TreeGrafter"/>
</dbReference>
<proteinExistence type="inferred from homology"/>
<gene>
    <name evidence="8" type="ORF">NQ318_020041</name>
</gene>
<dbReference type="Proteomes" id="UP001162162">
    <property type="component" value="Unassembled WGS sequence"/>
</dbReference>
<dbReference type="AlphaFoldDB" id="A0AAV8Z9Z0"/>
<dbReference type="GO" id="GO:0005782">
    <property type="term" value="C:peroxisomal matrix"/>
    <property type="evidence" value="ECO:0007669"/>
    <property type="project" value="TreeGrafter"/>
</dbReference>
<keyword evidence="3" id="KW-0560">Oxidoreductase</keyword>
<evidence type="ECO:0000256" key="4">
    <source>
        <dbReference type="ARBA" id="ARBA00024042"/>
    </source>
</evidence>
<reference evidence="8" key="1">
    <citation type="journal article" date="2023" name="Insect Mol. Biol.">
        <title>Genome sequencing provides insights into the evolution of gene families encoding plant cell wall-degrading enzymes in longhorned beetles.</title>
        <authorList>
            <person name="Shin N.R."/>
            <person name="Okamura Y."/>
            <person name="Kirsch R."/>
            <person name="Pauchet Y."/>
        </authorList>
    </citation>
    <scope>NUCLEOTIDE SEQUENCE</scope>
    <source>
        <strain evidence="8">AMC_N1</strain>
    </source>
</reference>
<evidence type="ECO:0000313" key="8">
    <source>
        <dbReference type="EMBL" id="KAJ8960748.1"/>
    </source>
</evidence>
<dbReference type="PANTHER" id="PTHR10578:SF149">
    <property type="entry name" value="2-HYDROXYACID OXIDASE 2"/>
    <property type="match status" value="1"/>
</dbReference>
<evidence type="ECO:0000256" key="5">
    <source>
        <dbReference type="ARBA" id="ARBA00029325"/>
    </source>
</evidence>
<dbReference type="FunFam" id="3.20.20.70:FF:000056">
    <property type="entry name" value="hydroxyacid oxidase 2"/>
    <property type="match status" value="1"/>
</dbReference>
<dbReference type="SUPFAM" id="SSF51395">
    <property type="entry name" value="FMN-linked oxidoreductases"/>
    <property type="match status" value="1"/>
</dbReference>
<dbReference type="InterPro" id="IPR000262">
    <property type="entry name" value="FMN-dep_DH"/>
</dbReference>
<dbReference type="InterPro" id="IPR008259">
    <property type="entry name" value="FMN_hydac_DH_AS"/>
</dbReference>
<dbReference type="GO" id="GO:0010181">
    <property type="term" value="F:FMN binding"/>
    <property type="evidence" value="ECO:0007669"/>
    <property type="project" value="InterPro"/>
</dbReference>
<accession>A0AAV8Z9Z0</accession>
<organism evidence="8 9">
    <name type="scientific">Aromia moschata</name>
    <dbReference type="NCBI Taxonomy" id="1265417"/>
    <lineage>
        <taxon>Eukaryota</taxon>
        <taxon>Metazoa</taxon>
        <taxon>Ecdysozoa</taxon>
        <taxon>Arthropoda</taxon>
        <taxon>Hexapoda</taxon>
        <taxon>Insecta</taxon>
        <taxon>Pterygota</taxon>
        <taxon>Neoptera</taxon>
        <taxon>Endopterygota</taxon>
        <taxon>Coleoptera</taxon>
        <taxon>Polyphaga</taxon>
        <taxon>Cucujiformia</taxon>
        <taxon>Chrysomeloidea</taxon>
        <taxon>Cerambycidae</taxon>
        <taxon>Cerambycinae</taxon>
        <taxon>Callichromatini</taxon>
        <taxon>Aromia</taxon>
    </lineage>
</organism>
<dbReference type="CDD" id="cd02809">
    <property type="entry name" value="alpha_hydroxyacid_oxid_FMN"/>
    <property type="match status" value="1"/>
</dbReference>
<dbReference type="EC" id="1.1.3.15" evidence="2"/>
<evidence type="ECO:0000256" key="2">
    <source>
        <dbReference type="ARBA" id="ARBA00013087"/>
    </source>
</evidence>
<comment type="similarity">
    <text evidence="4">Belongs to the FMN-dependent alpha-hydroxy acid dehydrogenase family.</text>
</comment>
<evidence type="ECO:0000256" key="1">
    <source>
        <dbReference type="ARBA" id="ARBA00001917"/>
    </source>
</evidence>
<dbReference type="Pfam" id="PF01070">
    <property type="entry name" value="FMN_dh"/>
    <property type="match status" value="1"/>
</dbReference>
<evidence type="ECO:0000256" key="6">
    <source>
        <dbReference type="ARBA" id="ARBA00029327"/>
    </source>
</evidence>
<dbReference type="GO" id="GO:0003973">
    <property type="term" value="F:(S)-2-hydroxy-acid oxidase activity"/>
    <property type="evidence" value="ECO:0007669"/>
    <property type="project" value="UniProtKB-EC"/>
</dbReference>
<keyword evidence="9" id="KW-1185">Reference proteome</keyword>
<comment type="caution">
    <text evidence="8">The sequence shown here is derived from an EMBL/GenBank/DDBJ whole genome shotgun (WGS) entry which is preliminary data.</text>
</comment>
<dbReference type="InterPro" id="IPR037396">
    <property type="entry name" value="FMN_HAD"/>
</dbReference>
<name>A0AAV8Z9Z0_9CUCU</name>
<protein>
    <recommendedName>
        <fullName evidence="2">(S)-2-hydroxy-acid oxidase</fullName>
        <ecNumber evidence="2">1.1.3.15</ecNumber>
    </recommendedName>
</protein>
<dbReference type="InterPro" id="IPR013785">
    <property type="entry name" value="Aldolase_TIM"/>
</dbReference>
<dbReference type="PROSITE" id="PS00557">
    <property type="entry name" value="FMN_HYDROXY_ACID_DH_1"/>
    <property type="match status" value="1"/>
</dbReference>
<feature type="domain" description="FMN hydroxy acid dehydrogenase" evidence="7">
    <location>
        <begin position="1"/>
        <end position="283"/>
    </location>
</feature>
<sequence>MQRMAHPDGECANARAAQATGTIFTLSTIATSSIEEVAEAAPDCLKWFQLYIYKDREVTKSLVKRAEKAGFKVLVLTVDAPMFGLRLTDIKNKFTLPPHLRLANFQGDKSTDIHKNNEDGSGLNAYVNSLFDASVQWSDIDWLKSLTTLPIVLKGILTAQDAVQGVEAGAKGIWVSNHGARQVDGTPASIEALPEIVKAVGHKAEIYLDGGIRDGTDVFKALAMGARMVFMGRPALWGLAHSGEEGVKKVLDIIRTEFDHTLGLSGCAKVSDIRPCMVVHESYYSRL</sequence>
<evidence type="ECO:0000313" key="9">
    <source>
        <dbReference type="Proteomes" id="UP001162162"/>
    </source>
</evidence>
<comment type="cofactor">
    <cofactor evidence="1">
        <name>FMN</name>
        <dbReference type="ChEBI" id="CHEBI:58210"/>
    </cofactor>
</comment>
<comment type="catalytic activity">
    <reaction evidence="5">
        <text>a (2S)-2-hydroxycarboxylate + O2 = a 2-oxocarboxylate + H2O2</text>
        <dbReference type="Rhea" id="RHEA:16789"/>
        <dbReference type="ChEBI" id="CHEBI:15379"/>
        <dbReference type="ChEBI" id="CHEBI:16240"/>
        <dbReference type="ChEBI" id="CHEBI:35179"/>
        <dbReference type="ChEBI" id="CHEBI:58123"/>
        <dbReference type="EC" id="1.1.3.15"/>
    </reaction>
    <physiologicalReaction direction="left-to-right" evidence="5">
        <dbReference type="Rhea" id="RHEA:16790"/>
    </physiologicalReaction>
</comment>
<evidence type="ECO:0000259" key="7">
    <source>
        <dbReference type="PROSITE" id="PS51349"/>
    </source>
</evidence>
<dbReference type="Gene3D" id="3.20.20.70">
    <property type="entry name" value="Aldolase class I"/>
    <property type="match status" value="1"/>
</dbReference>
<dbReference type="InterPro" id="IPR012133">
    <property type="entry name" value="Alpha-hydoxy_acid_DH_FMN"/>
</dbReference>